<protein>
    <submittedName>
        <fullName evidence="2">Uncharacterized protein</fullName>
    </submittedName>
</protein>
<comment type="caution">
    <text evidence="2">The sequence shown here is derived from an EMBL/GenBank/DDBJ whole genome shotgun (WGS) entry which is preliminary data.</text>
</comment>
<name>A0ABD3HE37_9MARC</name>
<evidence type="ECO:0000313" key="2">
    <source>
        <dbReference type="EMBL" id="KAL3688430.1"/>
    </source>
</evidence>
<dbReference type="EMBL" id="JBJQOH010000004">
    <property type="protein sequence ID" value="KAL3688430.1"/>
    <property type="molecule type" value="Genomic_DNA"/>
</dbReference>
<organism evidence="2 3">
    <name type="scientific">Riccia sorocarpa</name>
    <dbReference type="NCBI Taxonomy" id="122646"/>
    <lineage>
        <taxon>Eukaryota</taxon>
        <taxon>Viridiplantae</taxon>
        <taxon>Streptophyta</taxon>
        <taxon>Embryophyta</taxon>
        <taxon>Marchantiophyta</taxon>
        <taxon>Marchantiopsida</taxon>
        <taxon>Marchantiidae</taxon>
        <taxon>Marchantiales</taxon>
        <taxon>Ricciaceae</taxon>
        <taxon>Riccia</taxon>
    </lineage>
</organism>
<keyword evidence="1" id="KW-0812">Transmembrane</keyword>
<evidence type="ECO:0000256" key="1">
    <source>
        <dbReference type="SAM" id="Phobius"/>
    </source>
</evidence>
<evidence type="ECO:0000313" key="3">
    <source>
        <dbReference type="Proteomes" id="UP001633002"/>
    </source>
</evidence>
<accession>A0ABD3HE37</accession>
<keyword evidence="1" id="KW-0472">Membrane</keyword>
<sequence length="157" mass="17292">MQILLLGQEERQAGGTWIAIEAIFTFGGRWGGDTVESRGRRGVKNGSAFSVKATFQIGEKLPEAELSYLDKDNNVRSLLGNFYPVTWLWQGGLCSLVSSVLWNSCDSVGWLEVYGLRSGGLSPKSEKAMIGRGWSSRGFLSIRVLSLVLVWFSVILN</sequence>
<feature type="transmembrane region" description="Helical" evidence="1">
    <location>
        <begin position="138"/>
        <end position="156"/>
    </location>
</feature>
<proteinExistence type="predicted"/>
<dbReference type="AlphaFoldDB" id="A0ABD3HE37"/>
<dbReference type="Proteomes" id="UP001633002">
    <property type="component" value="Unassembled WGS sequence"/>
</dbReference>
<keyword evidence="1" id="KW-1133">Transmembrane helix</keyword>
<gene>
    <name evidence="2" type="ORF">R1sor_014739</name>
</gene>
<reference evidence="2 3" key="1">
    <citation type="submission" date="2024-09" db="EMBL/GenBank/DDBJ databases">
        <title>Chromosome-scale assembly of Riccia sorocarpa.</title>
        <authorList>
            <person name="Paukszto L."/>
        </authorList>
    </citation>
    <scope>NUCLEOTIDE SEQUENCE [LARGE SCALE GENOMIC DNA]</scope>
    <source>
        <strain evidence="2">LP-2024</strain>
        <tissue evidence="2">Aerial parts of the thallus</tissue>
    </source>
</reference>
<keyword evidence="3" id="KW-1185">Reference proteome</keyword>